<dbReference type="AlphaFoldDB" id="A0A0E9S7E2"/>
<proteinExistence type="predicted"/>
<reference evidence="1" key="2">
    <citation type="journal article" date="2015" name="Fish Shellfish Immunol.">
        <title>Early steps in the European eel (Anguilla anguilla)-Vibrio vulnificus interaction in the gills: Role of the RtxA13 toxin.</title>
        <authorList>
            <person name="Callol A."/>
            <person name="Pajuelo D."/>
            <person name="Ebbesson L."/>
            <person name="Teles M."/>
            <person name="MacKenzie S."/>
            <person name="Amaro C."/>
        </authorList>
    </citation>
    <scope>NUCLEOTIDE SEQUENCE</scope>
</reference>
<dbReference type="EMBL" id="GBXM01071992">
    <property type="protein sequence ID" value="JAH36585.1"/>
    <property type="molecule type" value="Transcribed_RNA"/>
</dbReference>
<evidence type="ECO:0000313" key="1">
    <source>
        <dbReference type="EMBL" id="JAH36585.1"/>
    </source>
</evidence>
<name>A0A0E9S7E2_ANGAN</name>
<protein>
    <submittedName>
        <fullName evidence="1">Uncharacterized protein</fullName>
    </submittedName>
</protein>
<reference evidence="1" key="1">
    <citation type="submission" date="2014-11" db="EMBL/GenBank/DDBJ databases">
        <authorList>
            <person name="Amaro Gonzalez C."/>
        </authorList>
    </citation>
    <scope>NUCLEOTIDE SEQUENCE</scope>
</reference>
<sequence>MFPEALIALKVSNSKVDKCPRQVETSSILKINKLIGANRV</sequence>
<organism evidence="1">
    <name type="scientific">Anguilla anguilla</name>
    <name type="common">European freshwater eel</name>
    <name type="synonym">Muraena anguilla</name>
    <dbReference type="NCBI Taxonomy" id="7936"/>
    <lineage>
        <taxon>Eukaryota</taxon>
        <taxon>Metazoa</taxon>
        <taxon>Chordata</taxon>
        <taxon>Craniata</taxon>
        <taxon>Vertebrata</taxon>
        <taxon>Euteleostomi</taxon>
        <taxon>Actinopterygii</taxon>
        <taxon>Neopterygii</taxon>
        <taxon>Teleostei</taxon>
        <taxon>Anguilliformes</taxon>
        <taxon>Anguillidae</taxon>
        <taxon>Anguilla</taxon>
    </lineage>
</organism>
<accession>A0A0E9S7E2</accession>